<sequence length="189" mass="20257">MRFSATLLSTVALVPTLAWSLTVSPAVTPFCQSPSVVSSTTIGENNDVQVQTLKCANAITEDAVSKASLDKRQVNVCTTDCTRNCFTPSGGGPDPNECHVIADALLFDSQNVGALFTIPANASVVTMQFRSCLTFFVNQAGVDEQFCRTGWSSIIDNVAFNCQATQNAHGGNCVPQDQRWFIQVQNVNA</sequence>
<protein>
    <submittedName>
        <fullName evidence="2">Uncharacterized protein</fullName>
    </submittedName>
</protein>
<accession>A0AAW0GFP4</accession>
<dbReference type="AlphaFoldDB" id="A0AAW0GFP4"/>
<gene>
    <name evidence="2" type="ORF">QCA50_008677</name>
</gene>
<evidence type="ECO:0000313" key="3">
    <source>
        <dbReference type="Proteomes" id="UP001385951"/>
    </source>
</evidence>
<evidence type="ECO:0000256" key="1">
    <source>
        <dbReference type="SAM" id="SignalP"/>
    </source>
</evidence>
<feature type="chain" id="PRO_5043575513" evidence="1">
    <location>
        <begin position="21"/>
        <end position="189"/>
    </location>
</feature>
<dbReference type="Proteomes" id="UP001385951">
    <property type="component" value="Unassembled WGS sequence"/>
</dbReference>
<reference evidence="2 3" key="1">
    <citation type="submission" date="2022-09" db="EMBL/GenBank/DDBJ databases">
        <authorList>
            <person name="Palmer J.M."/>
        </authorList>
    </citation>
    <scope>NUCLEOTIDE SEQUENCE [LARGE SCALE GENOMIC DNA]</scope>
    <source>
        <strain evidence="2 3">DSM 7382</strain>
    </source>
</reference>
<feature type="signal peptide" evidence="1">
    <location>
        <begin position="1"/>
        <end position="20"/>
    </location>
</feature>
<name>A0AAW0GFP4_9APHY</name>
<proteinExistence type="predicted"/>
<keyword evidence="3" id="KW-1185">Reference proteome</keyword>
<dbReference type="EMBL" id="JASBNA010000011">
    <property type="protein sequence ID" value="KAK7688306.1"/>
    <property type="molecule type" value="Genomic_DNA"/>
</dbReference>
<comment type="caution">
    <text evidence="2">The sequence shown here is derived from an EMBL/GenBank/DDBJ whole genome shotgun (WGS) entry which is preliminary data.</text>
</comment>
<evidence type="ECO:0000313" key="2">
    <source>
        <dbReference type="EMBL" id="KAK7688306.1"/>
    </source>
</evidence>
<keyword evidence="1" id="KW-0732">Signal</keyword>
<organism evidence="2 3">
    <name type="scientific">Cerrena zonata</name>
    <dbReference type="NCBI Taxonomy" id="2478898"/>
    <lineage>
        <taxon>Eukaryota</taxon>
        <taxon>Fungi</taxon>
        <taxon>Dikarya</taxon>
        <taxon>Basidiomycota</taxon>
        <taxon>Agaricomycotina</taxon>
        <taxon>Agaricomycetes</taxon>
        <taxon>Polyporales</taxon>
        <taxon>Cerrenaceae</taxon>
        <taxon>Cerrena</taxon>
    </lineage>
</organism>